<dbReference type="PANTHER" id="PTHR33450:SF31">
    <property type="entry name" value="EMB|CAB67623.1"/>
    <property type="match status" value="1"/>
</dbReference>
<dbReference type="InterPro" id="IPR008480">
    <property type="entry name" value="DUF761_pln"/>
</dbReference>
<evidence type="ECO:0000313" key="2">
    <source>
        <dbReference type="Proteomes" id="UP001190926"/>
    </source>
</evidence>
<keyword evidence="2" id="KW-1185">Reference proteome</keyword>
<sequence length="212" mass="23732">MMKGKLGSKLKQIASMVSCVTRAKCMAVRSKADAMKARLMLTSLTLLSTKKKFSIAAISAKINHAVDGVFRHRADDDDVDVVDDDDLSKAIVIYNKNNKAAAASCCRVGSCDVDGGETVEEFDGDDKYPDLRHSLFEEEEEQELAELLDDPNSSISAIDMVKNSKEEEGESFNLEDEIDEVADLFITKFHKRMRLQKLLSFKRHQQMLHPIT</sequence>
<dbReference type="Pfam" id="PF05553">
    <property type="entry name" value="DUF761"/>
    <property type="match status" value="1"/>
</dbReference>
<dbReference type="Proteomes" id="UP001190926">
    <property type="component" value="Unassembled WGS sequence"/>
</dbReference>
<accession>A0AAD4JRR7</accession>
<reference evidence="1 2" key="1">
    <citation type="journal article" date="2021" name="Nat. Commun.">
        <title>Incipient diploidization of the medicinal plant Perilla within 10,000 years.</title>
        <authorList>
            <person name="Zhang Y."/>
            <person name="Shen Q."/>
            <person name="Leng L."/>
            <person name="Zhang D."/>
            <person name="Chen S."/>
            <person name="Shi Y."/>
            <person name="Ning Z."/>
            <person name="Chen S."/>
        </authorList>
    </citation>
    <scope>NUCLEOTIDE SEQUENCE [LARGE SCALE GENOMIC DNA]</scope>
    <source>
        <strain evidence="2">cv. PC099</strain>
    </source>
</reference>
<dbReference type="PANTHER" id="PTHR33450">
    <property type="entry name" value="EMB|CAB67623.1-RELATED"/>
    <property type="match status" value="1"/>
</dbReference>
<dbReference type="AlphaFoldDB" id="A0AAD4JRR7"/>
<evidence type="ECO:0000313" key="1">
    <source>
        <dbReference type="EMBL" id="KAH6837903.1"/>
    </source>
</evidence>
<dbReference type="EMBL" id="SDAM02000006">
    <property type="protein sequence ID" value="KAH6837903.1"/>
    <property type="molecule type" value="Genomic_DNA"/>
</dbReference>
<organism evidence="1 2">
    <name type="scientific">Perilla frutescens var. hirtella</name>
    <name type="common">Perilla citriodora</name>
    <name type="synonym">Perilla setoyensis</name>
    <dbReference type="NCBI Taxonomy" id="608512"/>
    <lineage>
        <taxon>Eukaryota</taxon>
        <taxon>Viridiplantae</taxon>
        <taxon>Streptophyta</taxon>
        <taxon>Embryophyta</taxon>
        <taxon>Tracheophyta</taxon>
        <taxon>Spermatophyta</taxon>
        <taxon>Magnoliopsida</taxon>
        <taxon>eudicotyledons</taxon>
        <taxon>Gunneridae</taxon>
        <taxon>Pentapetalae</taxon>
        <taxon>asterids</taxon>
        <taxon>lamiids</taxon>
        <taxon>Lamiales</taxon>
        <taxon>Lamiaceae</taxon>
        <taxon>Nepetoideae</taxon>
        <taxon>Elsholtzieae</taxon>
        <taxon>Perilla</taxon>
    </lineage>
</organism>
<protein>
    <submittedName>
        <fullName evidence="1">Uncharacterized protein</fullName>
    </submittedName>
</protein>
<proteinExistence type="predicted"/>
<name>A0AAD4JRR7_PERFH</name>
<gene>
    <name evidence="1" type="ORF">C2S53_019515</name>
</gene>
<comment type="caution">
    <text evidence="1">The sequence shown here is derived from an EMBL/GenBank/DDBJ whole genome shotgun (WGS) entry which is preliminary data.</text>
</comment>